<dbReference type="Gene3D" id="3.40.50.450">
    <property type="match status" value="1"/>
</dbReference>
<evidence type="ECO:0000313" key="2">
    <source>
        <dbReference type="Proteomes" id="UP000198816"/>
    </source>
</evidence>
<dbReference type="InterPro" id="IPR007710">
    <property type="entry name" value="Nucleoside_deoxyribTrfase"/>
</dbReference>
<evidence type="ECO:0000313" key="1">
    <source>
        <dbReference type="EMBL" id="SDX42406.1"/>
    </source>
</evidence>
<dbReference type="AlphaFoldDB" id="A0A1H3BKG2"/>
<gene>
    <name evidence="1" type="ORF">SAMN05421783_12541</name>
</gene>
<dbReference type="EMBL" id="FNNZ01000025">
    <property type="protein sequence ID" value="SDX42406.1"/>
    <property type="molecule type" value="Genomic_DNA"/>
</dbReference>
<dbReference type="STRING" id="1058.SAMN05421783_12541"/>
<dbReference type="OrthoDB" id="9795789at2"/>
<sequence>MRVIYLAGPLFTDAERDWHRKTKRLLLEQASRRGEPVEILWPYELITPEEIAASGAEARTEIFRRCKAGLDGADLLIALLDGTQVDDGTAWEIGYFFATKAAGARIIGIRTDFRRAGESAQAIVNAMVEMACDAIVNTQTALGDAVFGPDRVDAGCAEVQDSAVIGRA</sequence>
<proteinExistence type="predicted"/>
<protein>
    <submittedName>
        <fullName evidence="1">Nucleoside 2-deoxyribosyltransferase</fullName>
    </submittedName>
</protein>
<dbReference type="RefSeq" id="WP_093036638.1">
    <property type="nucleotide sequence ID" value="NZ_FNNZ01000025.1"/>
</dbReference>
<dbReference type="Pfam" id="PF05014">
    <property type="entry name" value="Nuc_deoxyrib_tr"/>
    <property type="match status" value="1"/>
</dbReference>
<reference evidence="2" key="1">
    <citation type="submission" date="2016-10" db="EMBL/GenBank/DDBJ databases">
        <authorList>
            <person name="Varghese N."/>
            <person name="Submissions S."/>
        </authorList>
    </citation>
    <scope>NUCLEOTIDE SEQUENCE [LARGE SCALE GENOMIC DNA]</scope>
    <source>
        <strain evidence="2">DSM 217</strain>
    </source>
</reference>
<keyword evidence="2" id="KW-1185">Reference proteome</keyword>
<name>A0A1H3BKG2_THIRO</name>
<accession>A0A1H3BKG2</accession>
<dbReference type="GO" id="GO:0016740">
    <property type="term" value="F:transferase activity"/>
    <property type="evidence" value="ECO:0007669"/>
    <property type="project" value="UniProtKB-KW"/>
</dbReference>
<organism evidence="1 2">
    <name type="scientific">Thiocapsa roseopersicina</name>
    <dbReference type="NCBI Taxonomy" id="1058"/>
    <lineage>
        <taxon>Bacteria</taxon>
        <taxon>Pseudomonadati</taxon>
        <taxon>Pseudomonadota</taxon>
        <taxon>Gammaproteobacteria</taxon>
        <taxon>Chromatiales</taxon>
        <taxon>Chromatiaceae</taxon>
        <taxon>Thiocapsa</taxon>
    </lineage>
</organism>
<keyword evidence="1" id="KW-0808">Transferase</keyword>
<dbReference type="SUPFAM" id="SSF52309">
    <property type="entry name" value="N-(deoxy)ribosyltransferase-like"/>
    <property type="match status" value="1"/>
</dbReference>
<dbReference type="Proteomes" id="UP000198816">
    <property type="component" value="Unassembled WGS sequence"/>
</dbReference>